<gene>
    <name evidence="8" type="ORF">AMON00008_LOCUS14963</name>
    <name evidence="9" type="ORF">AMON00008_LOCUS14965</name>
</gene>
<evidence type="ECO:0000256" key="4">
    <source>
        <dbReference type="ARBA" id="ARBA00022989"/>
    </source>
</evidence>
<keyword evidence="4 7" id="KW-1133">Transmembrane helix</keyword>
<feature type="transmembrane region" description="Helical" evidence="7">
    <location>
        <begin position="446"/>
        <end position="468"/>
    </location>
</feature>
<evidence type="ECO:0000256" key="3">
    <source>
        <dbReference type="ARBA" id="ARBA00022692"/>
    </source>
</evidence>
<dbReference type="PANTHER" id="PTHR13317">
    <property type="entry name" value="TRANSMEMBRANE ANTERIOR POSTERIOR TRANSFORMATION PROTEIN 1 HOMOLOG"/>
    <property type="match status" value="1"/>
</dbReference>
<dbReference type="EMBL" id="HBNR01022415">
    <property type="protein sequence ID" value="CAE4575346.1"/>
    <property type="molecule type" value="Transcribed_RNA"/>
</dbReference>
<proteinExistence type="inferred from homology"/>
<dbReference type="Pfam" id="PF05346">
    <property type="entry name" value="DUF747"/>
    <property type="match status" value="1"/>
</dbReference>
<keyword evidence="5 7" id="KW-0472">Membrane</keyword>
<evidence type="ECO:0000256" key="5">
    <source>
        <dbReference type="ARBA" id="ARBA00023136"/>
    </source>
</evidence>
<comment type="subcellular location">
    <subcellularLocation>
        <location evidence="1">Membrane</location>
        <topology evidence="1">Multi-pass membrane protein</topology>
    </subcellularLocation>
</comment>
<evidence type="ECO:0000313" key="8">
    <source>
        <dbReference type="EMBL" id="CAE4575344.1"/>
    </source>
</evidence>
<evidence type="ECO:0000313" key="9">
    <source>
        <dbReference type="EMBL" id="CAE4575346.1"/>
    </source>
</evidence>
<sequence length="699" mass="76596">MAGGGREGAVDEAPDGCPQLRASALQEPERRGRSPLRRRVAATSGTGRGGGLEAVGEEERQSLSPRWMSLSGGMGGTAQEEAVRTALGPPRLECEEEAYYSEPERDVHWSASSPDTAAGQPSLSHRASCSFVDGRSPLTQQQVPLPPLRGRAATVLRSSVEERTSSSSSLSVQLKSRAASDPSFKPCEDATPARPSEEAERAAAAAAPGMPSSSPPATSTSRCCCCCCRAARGTCGRCSWWKCGARSGARPRPRLDFPTWLLDEVQSRPDESQLPRVPRSHLVEVAQVPGLLEKLLLMGFLLCFDILLHELSFTPLQVVRALPKMPARALGALCGRTAAKDPWSFTVTEQGDLIRLTLLVLNVALILVCFDVSWTYHYIRGESFLKLYVIFNMLEMFERWCRSVGVDMFDMVIASVRHPWGSFLVKYAATLVYCFVHSTMHLVRVLLLNVAINTSSNAVFLIIVTNNFGEIKSTVFKRYEAKSLFPIITSDIVERFYLLMDIIFVLARHSISTHSGTHSRKDVTFWLFLLVGLELSTDWIKFCLIMKFSDLTASTLEVYKEVLIADVLLCRSPRLGAIGAGHASEASGAPAPPKDKASQAPNVPFRGIHSFSHSLQRRLGFSGVPMTTILVLHLVMLARAPCSVELQWPRATILLFAAASFVLCLLAKILLGAIILGFAARRRSRIPRGLELFPKIKSL</sequence>
<feature type="compositionally biased region" description="Low complexity" evidence="6">
    <location>
        <begin position="165"/>
        <end position="177"/>
    </location>
</feature>
<evidence type="ECO:0000256" key="7">
    <source>
        <dbReference type="SAM" id="Phobius"/>
    </source>
</evidence>
<feature type="region of interest" description="Disordered" evidence="6">
    <location>
        <begin position="1"/>
        <end position="219"/>
    </location>
</feature>
<comment type="similarity">
    <text evidence="2">Belongs to the TAPT1 family.</text>
</comment>
<dbReference type="PANTHER" id="PTHR13317:SF4">
    <property type="entry name" value="TRANSMEMBRANE ANTERIOR POSTERIOR TRANSFORMATION PROTEIN 1 HOMOLOG"/>
    <property type="match status" value="1"/>
</dbReference>
<accession>A0A6T0X384</accession>
<feature type="transmembrane region" description="Helical" evidence="7">
    <location>
        <begin position="619"/>
        <end position="641"/>
    </location>
</feature>
<evidence type="ECO:0000256" key="2">
    <source>
        <dbReference type="ARBA" id="ARBA00008803"/>
    </source>
</evidence>
<dbReference type="EMBL" id="HBNR01022413">
    <property type="protein sequence ID" value="CAE4575344.1"/>
    <property type="molecule type" value="Transcribed_RNA"/>
</dbReference>
<feature type="compositionally biased region" description="Low complexity" evidence="6">
    <location>
        <begin position="202"/>
        <end position="219"/>
    </location>
</feature>
<name>A0A6T0X384_9DINO</name>
<feature type="transmembrane region" description="Helical" evidence="7">
    <location>
        <begin position="353"/>
        <end position="376"/>
    </location>
</feature>
<keyword evidence="3 7" id="KW-0812">Transmembrane</keyword>
<feature type="compositionally biased region" description="Polar residues" evidence="6">
    <location>
        <begin position="110"/>
        <end position="127"/>
    </location>
</feature>
<reference evidence="8" key="1">
    <citation type="submission" date="2021-01" db="EMBL/GenBank/DDBJ databases">
        <authorList>
            <person name="Corre E."/>
            <person name="Pelletier E."/>
            <person name="Niang G."/>
            <person name="Scheremetjew M."/>
            <person name="Finn R."/>
            <person name="Kale V."/>
            <person name="Holt S."/>
            <person name="Cochrane G."/>
            <person name="Meng A."/>
            <person name="Brown T."/>
            <person name="Cohen L."/>
        </authorList>
    </citation>
    <scope>NUCLEOTIDE SEQUENCE</scope>
    <source>
        <strain evidence="8">CCMP3105</strain>
    </source>
</reference>
<evidence type="ECO:0000256" key="1">
    <source>
        <dbReference type="ARBA" id="ARBA00004141"/>
    </source>
</evidence>
<feature type="transmembrane region" description="Helical" evidence="7">
    <location>
        <begin position="523"/>
        <end position="544"/>
    </location>
</feature>
<organism evidence="8">
    <name type="scientific">Alexandrium monilatum</name>
    <dbReference type="NCBI Taxonomy" id="311494"/>
    <lineage>
        <taxon>Eukaryota</taxon>
        <taxon>Sar</taxon>
        <taxon>Alveolata</taxon>
        <taxon>Dinophyceae</taxon>
        <taxon>Gonyaulacales</taxon>
        <taxon>Pyrocystaceae</taxon>
        <taxon>Alexandrium</taxon>
    </lineage>
</organism>
<protein>
    <submittedName>
        <fullName evidence="8">Uncharacterized protein</fullName>
    </submittedName>
</protein>
<dbReference type="AlphaFoldDB" id="A0A6T0X384"/>
<dbReference type="GO" id="GO:0005789">
    <property type="term" value="C:endoplasmic reticulum membrane"/>
    <property type="evidence" value="ECO:0007669"/>
    <property type="project" value="TreeGrafter"/>
</dbReference>
<feature type="transmembrane region" description="Helical" evidence="7">
    <location>
        <begin position="653"/>
        <end position="680"/>
    </location>
</feature>
<dbReference type="InterPro" id="IPR008010">
    <property type="entry name" value="Tatp1"/>
</dbReference>
<evidence type="ECO:0000256" key="6">
    <source>
        <dbReference type="SAM" id="MobiDB-lite"/>
    </source>
</evidence>